<evidence type="ECO:0000256" key="1">
    <source>
        <dbReference type="ARBA" id="ARBA00008007"/>
    </source>
</evidence>
<protein>
    <submittedName>
        <fullName evidence="3">ComF family protein</fullName>
    </submittedName>
</protein>
<evidence type="ECO:0000313" key="4">
    <source>
        <dbReference type="Proteomes" id="UP000777265"/>
    </source>
</evidence>
<dbReference type="PANTHER" id="PTHR47505">
    <property type="entry name" value="DNA UTILIZATION PROTEIN YHGH"/>
    <property type="match status" value="1"/>
</dbReference>
<gene>
    <name evidence="3" type="ORF">GXY80_04040</name>
</gene>
<dbReference type="Proteomes" id="UP000777265">
    <property type="component" value="Unassembled WGS sequence"/>
</dbReference>
<sequence>MTSTVHSLAKGLLGLIYPVRCGGCGSNGNILCRQCTNTFRFVEETSSCPICGRLVGHRIVCGQCLDKKKPFEEGFYGFYYEKRLRDAIHSFKFSGRKDVGKCLVHLVRTKMDTFSGRFDCIVPVPVTEKRLRERGFNQSFIIAEEISGITGKPVCHGVLQKTKETKDQYALSKDERKRNIKGAFSLKRVDTIRGKRVLLIDDLYTTGQTAREASRTLAKGKTKAVLFFALARTP</sequence>
<name>A0A971M348_9BACT</name>
<accession>A0A971M348</accession>
<comment type="similarity">
    <text evidence="1">Belongs to the ComF/GntX family.</text>
</comment>
<dbReference type="Pfam" id="PF18912">
    <property type="entry name" value="DZR_2"/>
    <property type="match status" value="1"/>
</dbReference>
<dbReference type="Gene3D" id="3.40.50.2020">
    <property type="match status" value="1"/>
</dbReference>
<dbReference type="InterPro" id="IPR051910">
    <property type="entry name" value="ComF/GntX_DNA_util-trans"/>
</dbReference>
<dbReference type="CDD" id="cd06223">
    <property type="entry name" value="PRTases_typeI"/>
    <property type="match status" value="1"/>
</dbReference>
<reference evidence="3" key="1">
    <citation type="journal article" date="2020" name="Biotechnol. Biofuels">
        <title>New insights from the biogas microbiome by comprehensive genome-resolved metagenomics of nearly 1600 species originating from multiple anaerobic digesters.</title>
        <authorList>
            <person name="Campanaro S."/>
            <person name="Treu L."/>
            <person name="Rodriguez-R L.M."/>
            <person name="Kovalovszki A."/>
            <person name="Ziels R.M."/>
            <person name="Maus I."/>
            <person name="Zhu X."/>
            <person name="Kougias P.G."/>
            <person name="Basile A."/>
            <person name="Luo G."/>
            <person name="Schluter A."/>
            <person name="Konstantinidis K.T."/>
            <person name="Angelidaki I."/>
        </authorList>
    </citation>
    <scope>NUCLEOTIDE SEQUENCE</scope>
    <source>
        <strain evidence="3">AS06rmzACSIP_7</strain>
    </source>
</reference>
<reference evidence="3" key="2">
    <citation type="submission" date="2020-01" db="EMBL/GenBank/DDBJ databases">
        <authorList>
            <person name="Campanaro S."/>
        </authorList>
    </citation>
    <scope>NUCLEOTIDE SEQUENCE</scope>
    <source>
        <strain evidence="3">AS06rmzACSIP_7</strain>
    </source>
</reference>
<feature type="domain" description="Double zinc ribbon" evidence="2">
    <location>
        <begin position="12"/>
        <end position="65"/>
    </location>
</feature>
<organism evidence="3 4">
    <name type="scientific">Syntrophorhabdus aromaticivorans</name>
    <dbReference type="NCBI Taxonomy" id="328301"/>
    <lineage>
        <taxon>Bacteria</taxon>
        <taxon>Pseudomonadati</taxon>
        <taxon>Thermodesulfobacteriota</taxon>
        <taxon>Syntrophorhabdia</taxon>
        <taxon>Syntrophorhabdales</taxon>
        <taxon>Syntrophorhabdaceae</taxon>
        <taxon>Syntrophorhabdus</taxon>
    </lineage>
</organism>
<dbReference type="SUPFAM" id="SSF53271">
    <property type="entry name" value="PRTase-like"/>
    <property type="match status" value="1"/>
</dbReference>
<dbReference type="AlphaFoldDB" id="A0A971M348"/>
<proteinExistence type="inferred from homology"/>
<evidence type="ECO:0000313" key="3">
    <source>
        <dbReference type="EMBL" id="NLW34641.1"/>
    </source>
</evidence>
<evidence type="ECO:0000259" key="2">
    <source>
        <dbReference type="Pfam" id="PF18912"/>
    </source>
</evidence>
<dbReference type="InterPro" id="IPR029057">
    <property type="entry name" value="PRTase-like"/>
</dbReference>
<dbReference type="PANTHER" id="PTHR47505:SF1">
    <property type="entry name" value="DNA UTILIZATION PROTEIN YHGH"/>
    <property type="match status" value="1"/>
</dbReference>
<dbReference type="InterPro" id="IPR044005">
    <property type="entry name" value="DZR_2"/>
</dbReference>
<dbReference type="InterPro" id="IPR000836">
    <property type="entry name" value="PRTase_dom"/>
</dbReference>
<dbReference type="EMBL" id="JAAYEE010000070">
    <property type="protein sequence ID" value="NLW34641.1"/>
    <property type="molecule type" value="Genomic_DNA"/>
</dbReference>
<comment type="caution">
    <text evidence="3">The sequence shown here is derived from an EMBL/GenBank/DDBJ whole genome shotgun (WGS) entry which is preliminary data.</text>
</comment>